<accession>A0A9X2YRY8</accession>
<dbReference type="RefSeq" id="WP_264014493.1">
    <property type="nucleotide sequence ID" value="NZ_JACKSJ010000181.1"/>
</dbReference>
<keyword evidence="4" id="KW-1185">Reference proteome</keyword>
<name>A0A9X2YRY8_9MYCO</name>
<evidence type="ECO:0000259" key="1">
    <source>
        <dbReference type="Pfam" id="PF03445"/>
    </source>
</evidence>
<organism evidence="3 4">
    <name type="scientific">[Mycobacterium] manitobense</name>
    <dbReference type="NCBI Taxonomy" id="190147"/>
    <lineage>
        <taxon>Bacteria</taxon>
        <taxon>Bacillati</taxon>
        <taxon>Actinomycetota</taxon>
        <taxon>Actinomycetes</taxon>
        <taxon>Mycobacteriales</taxon>
        <taxon>Mycobacteriaceae</taxon>
        <taxon>Mycolicibacterium</taxon>
    </lineage>
</organism>
<dbReference type="InterPro" id="IPR018821">
    <property type="entry name" value="DUF294_put_nucleoTrafse_sb-bd"/>
</dbReference>
<evidence type="ECO:0000313" key="3">
    <source>
        <dbReference type="EMBL" id="MCV7172316.1"/>
    </source>
</evidence>
<dbReference type="GO" id="GO:0008773">
    <property type="term" value="F:[protein-PII] uridylyltransferase activity"/>
    <property type="evidence" value="ECO:0007669"/>
    <property type="project" value="InterPro"/>
</dbReference>
<dbReference type="InterPro" id="IPR005105">
    <property type="entry name" value="GlnD_Uridyltrans_N"/>
</dbReference>
<protein>
    <recommendedName>
        <fullName evidence="5">Nucleotidyltransferase substrate binding domain protein</fullName>
    </recommendedName>
</protein>
<evidence type="ECO:0008006" key="5">
    <source>
        <dbReference type="Google" id="ProtNLM"/>
    </source>
</evidence>
<comment type="caution">
    <text evidence="3">The sequence shown here is derived from an EMBL/GenBank/DDBJ whole genome shotgun (WGS) entry which is preliminary data.</text>
</comment>
<feature type="domain" description="Protein-PII uridylyltransferase N-terminal" evidence="1">
    <location>
        <begin position="40"/>
        <end position="160"/>
    </location>
</feature>
<gene>
    <name evidence="3" type="ORF">H7I41_20575</name>
</gene>
<dbReference type="Proteomes" id="UP001140293">
    <property type="component" value="Unassembled WGS sequence"/>
</dbReference>
<sequence>MASVFPDGHDLDGALGRIGAAADEAELRVTIGRALQGLAAERRARVPELAAAWSTVLLHGVAAALRLTAGTSHWTWFASGSAARGESVPYSDVETMVALDDSVGDDDKAAMLDRAADVYALLERCGIQGDANGVMASRPRFCRRAASWATGIEHWTAEPHRDRGVVMTGLMADSTGLPGPATLPGDALRTKVVTAAEGSYPVRQAMLQDATAVRASVPSRLRVFARNADSVDVKMAAIDPVVKIARWAGLSAGSGALSTQARLDDAASAGVLESGDAATLKDCFEWLLGFRWRTRAAGFAAGRPVGDVVPLSELAPQERAALRSVAREVGGVSRKLTYLASTSAFR</sequence>
<dbReference type="AlphaFoldDB" id="A0A9X2YRY8"/>
<evidence type="ECO:0000259" key="2">
    <source>
        <dbReference type="Pfam" id="PF10335"/>
    </source>
</evidence>
<proteinExistence type="predicted"/>
<dbReference type="Pfam" id="PF10335">
    <property type="entry name" value="DUF294_C"/>
    <property type="match status" value="1"/>
</dbReference>
<dbReference type="Pfam" id="PF03445">
    <property type="entry name" value="DUF294"/>
    <property type="match status" value="1"/>
</dbReference>
<feature type="domain" description="DUF294" evidence="2">
    <location>
        <begin position="210"/>
        <end position="337"/>
    </location>
</feature>
<evidence type="ECO:0000313" key="4">
    <source>
        <dbReference type="Proteomes" id="UP001140293"/>
    </source>
</evidence>
<dbReference type="EMBL" id="JACKSJ010000181">
    <property type="protein sequence ID" value="MCV7172316.1"/>
    <property type="molecule type" value="Genomic_DNA"/>
</dbReference>
<reference evidence="3" key="2">
    <citation type="journal article" date="2022" name="BMC Genomics">
        <title>Comparative genome analysis of mycobacteria focusing on tRNA and non-coding RNA.</title>
        <authorList>
            <person name="Behra P.R.K."/>
            <person name="Pettersson B.M.F."/>
            <person name="Ramesh M."/>
            <person name="Das S."/>
            <person name="Dasgupta S."/>
            <person name="Kirsebom L.A."/>
        </authorList>
    </citation>
    <scope>NUCLEOTIDE SEQUENCE</scope>
    <source>
        <strain evidence="3">DSM 44615</strain>
    </source>
</reference>
<reference evidence="3" key="1">
    <citation type="submission" date="2020-07" db="EMBL/GenBank/DDBJ databases">
        <authorList>
            <person name="Pettersson B.M.F."/>
            <person name="Behra P.R.K."/>
            <person name="Ramesh M."/>
            <person name="Das S."/>
            <person name="Dasgupta S."/>
            <person name="Kirsebom L.A."/>
        </authorList>
    </citation>
    <scope>NUCLEOTIDE SEQUENCE</scope>
    <source>
        <strain evidence="3">DSM 44615</strain>
    </source>
</reference>